<dbReference type="PANTHER" id="PTHR10146">
    <property type="entry name" value="PROLINE SYNTHETASE CO-TRANSCRIBED BACTERIAL HOMOLOG PROTEIN"/>
    <property type="match status" value="1"/>
</dbReference>
<evidence type="ECO:0000256" key="4">
    <source>
        <dbReference type="RuleBase" id="RU004514"/>
    </source>
</evidence>
<evidence type="ECO:0000259" key="5">
    <source>
        <dbReference type="Pfam" id="PF01168"/>
    </source>
</evidence>
<feature type="domain" description="Alanine racemase N-terminal" evidence="5">
    <location>
        <begin position="3"/>
        <end position="218"/>
    </location>
</feature>
<evidence type="ECO:0000256" key="2">
    <source>
        <dbReference type="HAMAP-Rule" id="MF_02087"/>
    </source>
</evidence>
<dbReference type="FunCoup" id="A0A2I1DQ14">
    <property type="interactions" value="470"/>
</dbReference>
<dbReference type="HAMAP" id="MF_02087">
    <property type="entry name" value="PLP_homeostasis"/>
    <property type="match status" value="1"/>
</dbReference>
<dbReference type="RefSeq" id="WP_101536565.1">
    <property type="nucleotide sequence ID" value="NZ_MXAV01000004.1"/>
</dbReference>
<accession>A0A2I1DQ14</accession>
<dbReference type="AlphaFoldDB" id="A0A2I1DQ14"/>
<proteinExistence type="inferred from homology"/>
<reference evidence="6 7" key="1">
    <citation type="submission" date="2017-03" db="EMBL/GenBank/DDBJ databases">
        <title>Draft genime sequence of the acidophilic sulfur-oxidizing bacterium Acidithiobacillus sp. SH, isolated from seawater.</title>
        <authorList>
            <person name="Sharmin S."/>
            <person name="Tokuhisa M."/>
            <person name="Kanao T."/>
            <person name="Kamimura K."/>
        </authorList>
    </citation>
    <scope>NUCLEOTIDE SEQUENCE [LARGE SCALE GENOMIC DNA]</scope>
    <source>
        <strain evidence="6 7">SH</strain>
    </source>
</reference>
<dbReference type="SUPFAM" id="SSF51419">
    <property type="entry name" value="PLP-binding barrel"/>
    <property type="match status" value="1"/>
</dbReference>
<evidence type="ECO:0000313" key="7">
    <source>
        <dbReference type="Proteomes" id="UP000234329"/>
    </source>
</evidence>
<comment type="function">
    <text evidence="2">Pyridoxal 5'-phosphate (PLP)-binding protein, which is involved in PLP homeostasis.</text>
</comment>
<name>A0A2I1DQ14_9PROT</name>
<keyword evidence="7" id="KW-1185">Reference proteome</keyword>
<dbReference type="Pfam" id="PF01168">
    <property type="entry name" value="Ala_racemase_N"/>
    <property type="match status" value="1"/>
</dbReference>
<evidence type="ECO:0000256" key="1">
    <source>
        <dbReference type="ARBA" id="ARBA00022898"/>
    </source>
</evidence>
<dbReference type="EMBL" id="MXAV01000004">
    <property type="protein sequence ID" value="PKY11975.1"/>
    <property type="molecule type" value="Genomic_DNA"/>
</dbReference>
<dbReference type="InterPro" id="IPR011078">
    <property type="entry name" value="PyrdxlP_homeostasis"/>
</dbReference>
<dbReference type="GO" id="GO:0030170">
    <property type="term" value="F:pyridoxal phosphate binding"/>
    <property type="evidence" value="ECO:0007669"/>
    <property type="project" value="UniProtKB-UniRule"/>
</dbReference>
<protein>
    <recommendedName>
        <fullName evidence="2">Pyridoxal phosphate homeostasis protein</fullName>
        <shortName evidence="2">PLP homeostasis protein</shortName>
    </recommendedName>
</protein>
<dbReference type="NCBIfam" id="TIGR00044">
    <property type="entry name" value="YggS family pyridoxal phosphate-dependent enzyme"/>
    <property type="match status" value="1"/>
</dbReference>
<evidence type="ECO:0000313" key="6">
    <source>
        <dbReference type="EMBL" id="PKY11975.1"/>
    </source>
</evidence>
<dbReference type="Proteomes" id="UP000234329">
    <property type="component" value="Unassembled WGS sequence"/>
</dbReference>
<dbReference type="Gene3D" id="3.20.20.10">
    <property type="entry name" value="Alanine racemase"/>
    <property type="match status" value="1"/>
</dbReference>
<dbReference type="OrthoDB" id="5291450at2"/>
<dbReference type="PANTHER" id="PTHR10146:SF14">
    <property type="entry name" value="PYRIDOXAL PHOSPHATE HOMEOSTASIS PROTEIN"/>
    <property type="match status" value="1"/>
</dbReference>
<comment type="caution">
    <text evidence="6">The sequence shown here is derived from an EMBL/GenBank/DDBJ whole genome shotgun (WGS) entry which is preliminary data.</text>
</comment>
<keyword evidence="1 2" id="KW-0663">Pyridoxal phosphate</keyword>
<dbReference type="PIRSF" id="PIRSF004848">
    <property type="entry name" value="YBL036c_PLPDEIII"/>
    <property type="match status" value="1"/>
</dbReference>
<feature type="modified residue" description="N6-(pyridoxal phosphate)lysine" evidence="2 3">
    <location>
        <position position="27"/>
    </location>
</feature>
<evidence type="ECO:0000256" key="3">
    <source>
        <dbReference type="PIRSR" id="PIRSR004848-1"/>
    </source>
</evidence>
<dbReference type="InterPro" id="IPR001608">
    <property type="entry name" value="Ala_racemase_N"/>
</dbReference>
<comment type="similarity">
    <text evidence="2 4">Belongs to the pyridoxal phosphate-binding protein YggS/PROSC family.</text>
</comment>
<organism evidence="6 7">
    <name type="scientific">Acidithiobacillus marinus</name>
    <dbReference type="NCBI Taxonomy" id="187490"/>
    <lineage>
        <taxon>Bacteria</taxon>
        <taxon>Pseudomonadati</taxon>
        <taxon>Pseudomonadota</taxon>
        <taxon>Acidithiobacillia</taxon>
        <taxon>Acidithiobacillales</taxon>
        <taxon>Acidithiobacillaceae</taxon>
        <taxon>Acidithiobacillus</taxon>
    </lineage>
</organism>
<dbReference type="InParanoid" id="A0A2I1DQ14"/>
<dbReference type="PROSITE" id="PS01211">
    <property type="entry name" value="UPF0001"/>
    <property type="match status" value="1"/>
</dbReference>
<sequence length="223" mass="24683">MSLAENLAQVQRAMPARAAITLLAVSKRVPASVLREAHALGLRHFGENYLQEALEKQAALQDLESICWHFIGQIQRNKTGEIARQFDWVESVDRTLIAQRLNAARQGATTKLNVLIEVAISAEDSKGGCPPEALGELADNIQALEHLRLRGLMALVHPDQHQARSNFAQMQSLFHMLQNTGKYPDLDTLSMGTSEDYIQALAHGATEVRLGTILFGSRHQERS</sequence>
<comment type="cofactor">
    <cofactor evidence="3">
        <name>pyridoxal 5'-phosphate</name>
        <dbReference type="ChEBI" id="CHEBI:597326"/>
    </cofactor>
</comment>
<dbReference type="InterPro" id="IPR029066">
    <property type="entry name" value="PLP-binding_barrel"/>
</dbReference>
<gene>
    <name evidence="6" type="ORF">B1757_01070</name>
</gene>